<dbReference type="PROSITE" id="PS50076">
    <property type="entry name" value="DNAJ_2"/>
    <property type="match status" value="1"/>
</dbReference>
<dbReference type="InterPro" id="IPR001623">
    <property type="entry name" value="DnaJ_domain"/>
</dbReference>
<proteinExistence type="predicted"/>
<dbReference type="Proteomes" id="UP001501705">
    <property type="component" value="Unassembled WGS sequence"/>
</dbReference>
<evidence type="ECO:0000313" key="4">
    <source>
        <dbReference type="EMBL" id="GAA1590260.1"/>
    </source>
</evidence>
<reference evidence="4 5" key="1">
    <citation type="journal article" date="2019" name="Int. J. Syst. Evol. Microbiol.">
        <title>The Global Catalogue of Microorganisms (GCM) 10K type strain sequencing project: providing services to taxonomists for standard genome sequencing and annotation.</title>
        <authorList>
            <consortium name="The Broad Institute Genomics Platform"/>
            <consortium name="The Broad Institute Genome Sequencing Center for Infectious Disease"/>
            <person name="Wu L."/>
            <person name="Ma J."/>
        </authorList>
    </citation>
    <scope>NUCLEOTIDE SEQUENCE [LARGE SCALE GENOMIC DNA]</scope>
    <source>
        <strain evidence="4 5">JCM 15572</strain>
    </source>
</reference>
<dbReference type="SUPFAM" id="SSF46565">
    <property type="entry name" value="Chaperone J-domain"/>
    <property type="match status" value="1"/>
</dbReference>
<dbReference type="InterPro" id="IPR052276">
    <property type="entry name" value="Diphthamide-biosynth_chaperone"/>
</dbReference>
<feature type="domain" description="J" evidence="3">
    <location>
        <begin position="5"/>
        <end position="66"/>
    </location>
</feature>
<dbReference type="SMART" id="SM00271">
    <property type="entry name" value="DnaJ"/>
    <property type="match status" value="1"/>
</dbReference>
<keyword evidence="5" id="KW-1185">Reference proteome</keyword>
<dbReference type="PANTHER" id="PTHR44240:SF10">
    <property type="entry name" value="J DOMAIN-CONTAINING PROTEIN"/>
    <property type="match status" value="1"/>
</dbReference>
<feature type="transmembrane region" description="Helical" evidence="2">
    <location>
        <begin position="194"/>
        <end position="212"/>
    </location>
</feature>
<dbReference type="Pfam" id="PF00226">
    <property type="entry name" value="DnaJ"/>
    <property type="match status" value="1"/>
</dbReference>
<feature type="region of interest" description="Disordered" evidence="1">
    <location>
        <begin position="65"/>
        <end position="117"/>
    </location>
</feature>
<dbReference type="InterPro" id="IPR036869">
    <property type="entry name" value="J_dom_sf"/>
</dbReference>
<evidence type="ECO:0000256" key="1">
    <source>
        <dbReference type="SAM" id="MobiDB-lite"/>
    </source>
</evidence>
<name>A0ABN2DZZ8_9ACTN</name>
<comment type="caution">
    <text evidence="4">The sequence shown here is derived from an EMBL/GenBank/DDBJ whole genome shotgun (WGS) entry which is preliminary data.</text>
</comment>
<accession>A0ABN2DZZ8</accession>
<evidence type="ECO:0000259" key="3">
    <source>
        <dbReference type="PROSITE" id="PS50076"/>
    </source>
</evidence>
<feature type="transmembrane region" description="Helical" evidence="2">
    <location>
        <begin position="218"/>
        <end position="237"/>
    </location>
</feature>
<dbReference type="PRINTS" id="PR00625">
    <property type="entry name" value="JDOMAIN"/>
</dbReference>
<dbReference type="RefSeq" id="WP_344237432.1">
    <property type="nucleotide sequence ID" value="NZ_BAAAPH010000018.1"/>
</dbReference>
<dbReference type="EMBL" id="BAAAPH010000018">
    <property type="protein sequence ID" value="GAA1590260.1"/>
    <property type="molecule type" value="Genomic_DNA"/>
</dbReference>
<keyword evidence="2" id="KW-0812">Transmembrane</keyword>
<gene>
    <name evidence="4" type="ORF">GCM10009804_53080</name>
</gene>
<organism evidence="4 5">
    <name type="scientific">Kribbella hippodromi</name>
    <dbReference type="NCBI Taxonomy" id="434347"/>
    <lineage>
        <taxon>Bacteria</taxon>
        <taxon>Bacillati</taxon>
        <taxon>Actinomycetota</taxon>
        <taxon>Actinomycetes</taxon>
        <taxon>Propionibacteriales</taxon>
        <taxon>Kribbellaceae</taxon>
        <taxon>Kribbella</taxon>
    </lineage>
</organism>
<dbReference type="PANTHER" id="PTHR44240">
    <property type="entry name" value="DNAJ DOMAIN (PROKARYOTIC HEAT SHOCK PROTEIN)-RELATED"/>
    <property type="match status" value="1"/>
</dbReference>
<protein>
    <recommendedName>
        <fullName evidence="3">J domain-containing protein</fullName>
    </recommendedName>
</protein>
<evidence type="ECO:0000256" key="2">
    <source>
        <dbReference type="SAM" id="Phobius"/>
    </source>
</evidence>
<sequence>MSGSDHYEVLNVERTATTAEIKTAYRKLVRQVHPDQGGSAALFRVVQEAWTTLGDPAKRAAYDRHLTGTSSGGATGPAGGGGGTTGAGASAGAGGGSDSAGGPSAGGGAGAGEAFGAGWSAEPEQGPVVVRPGFGRWRGVALGALAVYAVGVGLSFLDSGLDGGWYIAIGIGLASTIVLAAPPHWSRRIPLHRLFKAYGVVTALGCTWTLFFTNNIGALDRTLLATLLAGLIIVSFLTRRWSKVHALDTTIDPPAAYDFNLWGRPGEPLIDDGRTAPLAPDDVLRHRRTANVLDAVVSMLRAAKLVHGARIGDLAVSHLLLNGHRMALVSSVIGPPASYALDAYGSLVCNGRPVAGPQLDSALTAWRTRHPELDVRGFLIIHPFVDGQSGITTQSAPDAAVTLLPAQTAAGELLHWLQAEGNLLDRRVLYDILHRAPYGLGAR</sequence>
<feature type="transmembrane region" description="Helical" evidence="2">
    <location>
        <begin position="163"/>
        <end position="182"/>
    </location>
</feature>
<keyword evidence="2" id="KW-0472">Membrane</keyword>
<dbReference type="CDD" id="cd06257">
    <property type="entry name" value="DnaJ"/>
    <property type="match status" value="1"/>
</dbReference>
<keyword evidence="2" id="KW-1133">Transmembrane helix</keyword>
<feature type="transmembrane region" description="Helical" evidence="2">
    <location>
        <begin position="139"/>
        <end position="157"/>
    </location>
</feature>
<feature type="compositionally biased region" description="Gly residues" evidence="1">
    <location>
        <begin position="70"/>
        <end position="115"/>
    </location>
</feature>
<evidence type="ECO:0000313" key="5">
    <source>
        <dbReference type="Proteomes" id="UP001501705"/>
    </source>
</evidence>
<dbReference type="Gene3D" id="1.10.287.110">
    <property type="entry name" value="DnaJ domain"/>
    <property type="match status" value="1"/>
</dbReference>